<feature type="chain" id="PRO_5042207006" evidence="2">
    <location>
        <begin position="16"/>
        <end position="105"/>
    </location>
</feature>
<dbReference type="AlphaFoldDB" id="A0AAD4T325"/>
<evidence type="ECO:0000313" key="4">
    <source>
        <dbReference type="Proteomes" id="UP001202328"/>
    </source>
</evidence>
<reference evidence="3" key="1">
    <citation type="submission" date="2022-04" db="EMBL/GenBank/DDBJ databases">
        <title>A functionally conserved STORR gene fusion in Papaver species that diverged 16.8 million years ago.</title>
        <authorList>
            <person name="Catania T."/>
        </authorList>
    </citation>
    <scope>NUCLEOTIDE SEQUENCE</scope>
    <source>
        <strain evidence="3">S-188037</strain>
    </source>
</reference>
<accession>A0AAD4T325</accession>
<evidence type="ECO:0000313" key="3">
    <source>
        <dbReference type="EMBL" id="KAI3934486.1"/>
    </source>
</evidence>
<feature type="region of interest" description="Disordered" evidence="1">
    <location>
        <begin position="36"/>
        <end position="77"/>
    </location>
</feature>
<keyword evidence="4" id="KW-1185">Reference proteome</keyword>
<organism evidence="3 4">
    <name type="scientific">Papaver atlanticum</name>
    <dbReference type="NCBI Taxonomy" id="357466"/>
    <lineage>
        <taxon>Eukaryota</taxon>
        <taxon>Viridiplantae</taxon>
        <taxon>Streptophyta</taxon>
        <taxon>Embryophyta</taxon>
        <taxon>Tracheophyta</taxon>
        <taxon>Spermatophyta</taxon>
        <taxon>Magnoliopsida</taxon>
        <taxon>Ranunculales</taxon>
        <taxon>Papaveraceae</taxon>
        <taxon>Papaveroideae</taxon>
        <taxon>Papaver</taxon>
    </lineage>
</organism>
<evidence type="ECO:0000256" key="2">
    <source>
        <dbReference type="SAM" id="SignalP"/>
    </source>
</evidence>
<dbReference type="Proteomes" id="UP001202328">
    <property type="component" value="Unassembled WGS sequence"/>
</dbReference>
<name>A0AAD4T325_9MAGN</name>
<keyword evidence="2" id="KW-0732">Signal</keyword>
<gene>
    <name evidence="3" type="ORF">MKW98_005431</name>
</gene>
<feature type="signal peptide" evidence="2">
    <location>
        <begin position="1"/>
        <end position="15"/>
    </location>
</feature>
<proteinExistence type="predicted"/>
<sequence length="105" mass="11703">MMVAPFMMAVAPVLMMNLLKVLNILKSPIREKSLMSEAPSTALKDNSELQMSRKYKQKSLSSEHLPLNSPYESQSKDQTELSMIGKCKLAHATLRNIIALEPATL</sequence>
<dbReference type="EMBL" id="JAJJMB010006510">
    <property type="protein sequence ID" value="KAI3934486.1"/>
    <property type="molecule type" value="Genomic_DNA"/>
</dbReference>
<evidence type="ECO:0000256" key="1">
    <source>
        <dbReference type="SAM" id="MobiDB-lite"/>
    </source>
</evidence>
<protein>
    <submittedName>
        <fullName evidence="3">Uncharacterized protein</fullName>
    </submittedName>
</protein>
<comment type="caution">
    <text evidence="3">The sequence shown here is derived from an EMBL/GenBank/DDBJ whole genome shotgun (WGS) entry which is preliminary data.</text>
</comment>